<protein>
    <submittedName>
        <fullName evidence="1">Uncharacterized protein</fullName>
    </submittedName>
</protein>
<name>A0A0F9IDU6_9ZZZZ</name>
<dbReference type="AlphaFoldDB" id="A0A0F9IDU6"/>
<evidence type="ECO:0000313" key="1">
    <source>
        <dbReference type="EMBL" id="KKL91975.1"/>
    </source>
</evidence>
<proteinExistence type="predicted"/>
<sequence>AAALRELSAISMQEMVKQGVENYKGTLTDQDRALYEAKEKGVPVDAYGMAKHNFDKWSKVKTEDLKENEKLQIEVVSKGLEIKGFTKDEIAEEIEGYKALENLEAKAEKVLPLLPKRFKGEITDMEESAAADDKSRKDKIRSGVARMKSFIDNTPEIIPGIKLNKPTRDKIMNSMTQPIANDEQGKPLNPVMATKNRNPQAFEMMIHYYHQLGLFNIDENGQMKPDFSKIVKNVKTETVDSLRSIFESKEKHVAGTTTVKQTTDDEGDEFGKAFGRI</sequence>
<gene>
    <name evidence="1" type="ORF">LCGC14_1889360</name>
</gene>
<feature type="non-terminal residue" evidence="1">
    <location>
        <position position="1"/>
    </location>
</feature>
<dbReference type="EMBL" id="LAZR01019594">
    <property type="protein sequence ID" value="KKL91975.1"/>
    <property type="molecule type" value="Genomic_DNA"/>
</dbReference>
<organism evidence="1">
    <name type="scientific">marine sediment metagenome</name>
    <dbReference type="NCBI Taxonomy" id="412755"/>
    <lineage>
        <taxon>unclassified sequences</taxon>
        <taxon>metagenomes</taxon>
        <taxon>ecological metagenomes</taxon>
    </lineage>
</organism>
<comment type="caution">
    <text evidence="1">The sequence shown here is derived from an EMBL/GenBank/DDBJ whole genome shotgun (WGS) entry which is preliminary data.</text>
</comment>
<reference evidence="1" key="1">
    <citation type="journal article" date="2015" name="Nature">
        <title>Complex archaea that bridge the gap between prokaryotes and eukaryotes.</title>
        <authorList>
            <person name="Spang A."/>
            <person name="Saw J.H."/>
            <person name="Jorgensen S.L."/>
            <person name="Zaremba-Niedzwiedzka K."/>
            <person name="Martijn J."/>
            <person name="Lind A.E."/>
            <person name="van Eijk R."/>
            <person name="Schleper C."/>
            <person name="Guy L."/>
            <person name="Ettema T.J."/>
        </authorList>
    </citation>
    <scope>NUCLEOTIDE SEQUENCE</scope>
</reference>
<accession>A0A0F9IDU6</accession>